<name>A0A556MT49_9SPHI</name>
<organism evidence="1 2">
    <name type="scientific">Mucilaginibacter corticis</name>
    <dbReference type="NCBI Taxonomy" id="2597670"/>
    <lineage>
        <taxon>Bacteria</taxon>
        <taxon>Pseudomonadati</taxon>
        <taxon>Bacteroidota</taxon>
        <taxon>Sphingobacteriia</taxon>
        <taxon>Sphingobacteriales</taxon>
        <taxon>Sphingobacteriaceae</taxon>
        <taxon>Mucilaginibacter</taxon>
    </lineage>
</organism>
<proteinExistence type="predicted"/>
<gene>
    <name evidence="1" type="ORF">FO440_02640</name>
</gene>
<dbReference type="AlphaFoldDB" id="A0A556MT49"/>
<dbReference type="Proteomes" id="UP000318733">
    <property type="component" value="Unassembled WGS sequence"/>
</dbReference>
<evidence type="ECO:0000313" key="1">
    <source>
        <dbReference type="EMBL" id="TSJ43104.1"/>
    </source>
</evidence>
<reference evidence="1 2" key="1">
    <citation type="submission" date="2019-07" db="EMBL/GenBank/DDBJ databases">
        <authorList>
            <person name="Huq M.A."/>
        </authorList>
    </citation>
    <scope>NUCLEOTIDE SEQUENCE [LARGE SCALE GENOMIC DNA]</scope>
    <source>
        <strain evidence="1 2">MAH-19</strain>
    </source>
</reference>
<keyword evidence="2" id="KW-1185">Reference proteome</keyword>
<dbReference type="OrthoDB" id="799515at2"/>
<evidence type="ECO:0000313" key="2">
    <source>
        <dbReference type="Proteomes" id="UP000318733"/>
    </source>
</evidence>
<comment type="caution">
    <text evidence="1">The sequence shown here is derived from an EMBL/GenBank/DDBJ whole genome shotgun (WGS) entry which is preliminary data.</text>
</comment>
<accession>A0A556MT49</accession>
<protein>
    <submittedName>
        <fullName evidence="1">Uncharacterized protein</fullName>
    </submittedName>
</protein>
<dbReference type="RefSeq" id="WP_144246669.1">
    <property type="nucleotide sequence ID" value="NZ_VLPK01000001.1"/>
</dbReference>
<dbReference type="EMBL" id="VLPK01000001">
    <property type="protein sequence ID" value="TSJ43104.1"/>
    <property type="molecule type" value="Genomic_DNA"/>
</dbReference>
<sequence>MTTIDSALESVMELDFKSREILLEILQKRQVEARRNKMAKTASQTLKEYQAGKLQPLTADEVVKKLNSL</sequence>